<gene>
    <name evidence="3" type="ORF">OTU49_005134</name>
</gene>
<dbReference type="Proteomes" id="UP001445076">
    <property type="component" value="Unassembled WGS sequence"/>
</dbReference>
<comment type="caution">
    <text evidence="3">The sequence shown here is derived from an EMBL/GenBank/DDBJ whole genome shotgun (WGS) entry which is preliminary data.</text>
</comment>
<reference evidence="3 4" key="1">
    <citation type="journal article" date="2024" name="BMC Genomics">
        <title>Genome assembly of redclaw crayfish (Cherax quadricarinatus) provides insights into its immune adaptation and hypoxia tolerance.</title>
        <authorList>
            <person name="Liu Z."/>
            <person name="Zheng J."/>
            <person name="Li H."/>
            <person name="Fang K."/>
            <person name="Wang S."/>
            <person name="He J."/>
            <person name="Zhou D."/>
            <person name="Weng S."/>
            <person name="Chi M."/>
            <person name="Gu Z."/>
            <person name="He J."/>
            <person name="Li F."/>
            <person name="Wang M."/>
        </authorList>
    </citation>
    <scope>NUCLEOTIDE SEQUENCE [LARGE SCALE GENOMIC DNA]</scope>
    <source>
        <strain evidence="3">ZL_2023a</strain>
    </source>
</reference>
<feature type="compositionally biased region" description="Basic residues" evidence="2">
    <location>
        <begin position="1169"/>
        <end position="1180"/>
    </location>
</feature>
<name>A0AAW0WUW3_CHEQU</name>
<organism evidence="3 4">
    <name type="scientific">Cherax quadricarinatus</name>
    <name type="common">Australian red claw crayfish</name>
    <dbReference type="NCBI Taxonomy" id="27406"/>
    <lineage>
        <taxon>Eukaryota</taxon>
        <taxon>Metazoa</taxon>
        <taxon>Ecdysozoa</taxon>
        <taxon>Arthropoda</taxon>
        <taxon>Crustacea</taxon>
        <taxon>Multicrustacea</taxon>
        <taxon>Malacostraca</taxon>
        <taxon>Eumalacostraca</taxon>
        <taxon>Eucarida</taxon>
        <taxon>Decapoda</taxon>
        <taxon>Pleocyemata</taxon>
        <taxon>Astacidea</taxon>
        <taxon>Parastacoidea</taxon>
        <taxon>Parastacidae</taxon>
        <taxon>Cherax</taxon>
    </lineage>
</organism>
<feature type="compositionally biased region" description="Low complexity" evidence="2">
    <location>
        <begin position="1195"/>
        <end position="1205"/>
    </location>
</feature>
<feature type="region of interest" description="Disordered" evidence="2">
    <location>
        <begin position="1061"/>
        <end position="1088"/>
    </location>
</feature>
<feature type="coiled-coil region" evidence="1">
    <location>
        <begin position="6"/>
        <end position="34"/>
    </location>
</feature>
<feature type="compositionally biased region" description="Basic residues" evidence="2">
    <location>
        <begin position="1128"/>
        <end position="1137"/>
    </location>
</feature>
<evidence type="ECO:0000256" key="2">
    <source>
        <dbReference type="SAM" id="MobiDB-lite"/>
    </source>
</evidence>
<keyword evidence="4" id="KW-1185">Reference proteome</keyword>
<feature type="non-terminal residue" evidence="3">
    <location>
        <position position="1"/>
    </location>
</feature>
<keyword evidence="1" id="KW-0175">Coiled coil</keyword>
<feature type="compositionally biased region" description="Acidic residues" evidence="2">
    <location>
        <begin position="1147"/>
        <end position="1159"/>
    </location>
</feature>
<feature type="coiled-coil region" evidence="1">
    <location>
        <begin position="324"/>
        <end position="564"/>
    </location>
</feature>
<accession>A0AAW0WUW3</accession>
<evidence type="ECO:0000313" key="3">
    <source>
        <dbReference type="EMBL" id="KAK8735947.1"/>
    </source>
</evidence>
<sequence length="1263" mass="146822">ALVQLIASLKDELVKEHKEKVELEERLREQLFSEFSQQLVEIENSWSQRLKDQQAISEELTEWKLNALMKSTKKFNIHKRFRQDDDPDEEYVSSLTYFQEQHKVQEQGKYIQELETEGKHLKSEVEALKSFQKKTSELHHRSQEENARLTFQLSQLTENFDRVTKELEEMKRASHVSGTENLVIRELQHRLDDKLSLQEKSDNEIRGLKEMLVEAAETFITKEEECLKLEKQLEISEQNSTKQMMYISEIESVLEDARAMLSQQAARVEERDQYISELREQLSAQEHKECCMQLEKLQKEKWKIEEEYFSMNTSSGDTKTELRVAELLQERDALAQERHTLSNKLTESLSLFSHLQNVNSQLEKDNGLLKRQTDQLKNNINELNNKLVCVQEERASEQLNTSTFKVNCERAMNEANTFKNQLIEKNERILNLEMQVNELKETTNILQELENVNLELKDKIIALEATLKETELESTEYKNIKEKCHQLSESLEESQGECEEMRKERAQLQNMLQSEKKNKLLTDVNIVQTQEKINSLENDISQLKEEFKRKVNEMETLITEKEMKNASLIIEIEQINVLNKKLLSDKETTHLQHTQEILTKTAIIKEVESKNEMLMIQVQNIQSALENITESELKLQHISSQKDNKLEEMLSELKCKEFLEDEYKVIKLELEKHKEELMKLRSDFQAEKTLSSKNAAQISSLQDVINSKNIECEKWHKECEELKEEVEKSYGIICKYKEEYSEKAVIAQELLDLKAVNEELQNDKQMLEIKAQEKDSNLVDLKDSSSRLQLLLREAEEEKSKLEKQLIDQSNNEQHKIELEQYVEMLNKENAEFKSKCAASEELSSRQMSQLSNKDVVIAALNSKVQSLDCKLAMADEELEEDRMKLMQLDAVMEKCNIFEKEIRAVREARNEEVSQCSNQIEEQEKLLKQKEEEISSLQKEVKKLLQQSMPSVCGIDHSLLNETPKVKKETIDSEKDITMLKEQVRQHEAENGILKQEVNELKNQLEKMSLNSEPSILQCSVTTELKKDILKDTSISDVDITTSTLEKRGRKPPKLLNILRDASTSDMENTTTTSEKTGRKLRKPVAAAPQCDTLHVLDSSLGNESNSNMVMAAASPKPVRMSTKPQRMSRRVTRQVKHNDSFVYEDNPEVFSENDDDVWQPSAPTKRQPQRTRKPKGNKSKPQITNPHLKDQENNSSLANSAENTEPPQDNNEKPRVQRRKRLLYKSATDEPYQGSPNLVDLPKAVDSPHSIVRWQLRNKNK</sequence>
<dbReference type="AlphaFoldDB" id="A0AAW0WUW3"/>
<evidence type="ECO:0000313" key="4">
    <source>
        <dbReference type="Proteomes" id="UP001445076"/>
    </source>
</evidence>
<evidence type="ECO:0000256" key="1">
    <source>
        <dbReference type="SAM" id="Coils"/>
    </source>
</evidence>
<feature type="region of interest" description="Disordered" evidence="2">
    <location>
        <begin position="1114"/>
        <end position="1263"/>
    </location>
</feature>
<feature type="coiled-coil region" evidence="1">
    <location>
        <begin position="656"/>
        <end position="948"/>
    </location>
</feature>
<feature type="compositionally biased region" description="Polar residues" evidence="2">
    <location>
        <begin position="1063"/>
        <end position="1076"/>
    </location>
</feature>
<dbReference type="EMBL" id="JARKIK010000045">
    <property type="protein sequence ID" value="KAK8735947.1"/>
    <property type="molecule type" value="Genomic_DNA"/>
</dbReference>
<protein>
    <submittedName>
        <fullName evidence="3">Uncharacterized protein</fullName>
    </submittedName>
</protein>
<feature type="coiled-coil region" evidence="1">
    <location>
        <begin position="978"/>
        <end position="1012"/>
    </location>
</feature>
<proteinExistence type="predicted"/>